<dbReference type="EMBL" id="QOCR01000004">
    <property type="protein sequence ID" value="RHW49724.1"/>
    <property type="molecule type" value="Genomic_DNA"/>
</dbReference>
<sequence length="228" mass="25827">MSEHLGFYLTNKNNETIELPVNPAEVMLKCETDDKSETIVSFGEINRIGEAKFKSVSIQSTFPTDLEAHYISANDLLGKPQAYIDWIISAHKSHKPIRFLVSSTKITLEMTISSFEYGMKSGYDGEYQYTLDLKEYRPVEVKQINSVQKNTNSMAARPSPPKKIGLGSIVIVNGQLHRDSYGNGPGQYEQNARRKISFVELNKAYPYHVSTLDGGWRGWVRQSEVRLE</sequence>
<evidence type="ECO:0000313" key="2">
    <source>
        <dbReference type="Proteomes" id="UP000284109"/>
    </source>
</evidence>
<dbReference type="Proteomes" id="UP000284109">
    <property type="component" value="Unassembled WGS sequence"/>
</dbReference>
<keyword evidence="2" id="KW-1185">Reference proteome</keyword>
<evidence type="ECO:0000313" key="1">
    <source>
        <dbReference type="EMBL" id="RHW49724.1"/>
    </source>
</evidence>
<dbReference type="AlphaFoldDB" id="A0A3R6UXG6"/>
<dbReference type="RefSeq" id="WP_118901404.1">
    <property type="nucleotide sequence ID" value="NZ_QOCR01000004.1"/>
</dbReference>
<name>A0A3R6UXG6_9LACO</name>
<reference evidence="1 2" key="1">
    <citation type="submission" date="2018-07" db="EMBL/GenBank/DDBJ databases">
        <title>Genome sequences of six Lactobacillus spp. isolated from bumble bee guts.</title>
        <authorList>
            <person name="Motta E.V.S."/>
            <person name="Moran N.A."/>
        </authorList>
    </citation>
    <scope>NUCLEOTIDE SEQUENCE [LARGE SCALE GENOMIC DNA]</scope>
    <source>
        <strain evidence="1 2">BI-1.1</strain>
    </source>
</reference>
<organism evidence="1 2">
    <name type="scientific">Bombilactobacillus bombi</name>
    <dbReference type="NCBI Taxonomy" id="1303590"/>
    <lineage>
        <taxon>Bacteria</taxon>
        <taxon>Bacillati</taxon>
        <taxon>Bacillota</taxon>
        <taxon>Bacilli</taxon>
        <taxon>Lactobacillales</taxon>
        <taxon>Lactobacillaceae</taxon>
        <taxon>Bombilactobacillus</taxon>
    </lineage>
</organism>
<accession>A0A3R6UXG6</accession>
<gene>
    <name evidence="1" type="ORF">DS831_06060</name>
</gene>
<comment type="caution">
    <text evidence="1">The sequence shown here is derived from an EMBL/GenBank/DDBJ whole genome shotgun (WGS) entry which is preliminary data.</text>
</comment>
<dbReference type="OrthoDB" id="9800780at2"/>
<proteinExistence type="predicted"/>
<protein>
    <submittedName>
        <fullName evidence="1">Uncharacterized protein</fullName>
    </submittedName>
</protein>